<keyword evidence="4" id="KW-0812">Transmembrane</keyword>
<accession>A0A669BNB9</accession>
<dbReference type="InterPro" id="IPR007110">
    <property type="entry name" value="Ig-like_dom"/>
</dbReference>
<dbReference type="InterPro" id="IPR013783">
    <property type="entry name" value="Ig-like_fold"/>
</dbReference>
<evidence type="ECO:0000256" key="1">
    <source>
        <dbReference type="ARBA" id="ARBA00004370"/>
    </source>
</evidence>
<dbReference type="InterPro" id="IPR053896">
    <property type="entry name" value="BTN3A2-like_Ig-C"/>
</dbReference>
<keyword evidence="5" id="KW-0732">Signal</keyword>
<dbReference type="Proteomes" id="UP000005207">
    <property type="component" value="Linkage group LG5"/>
</dbReference>
<dbReference type="GO" id="GO:0005102">
    <property type="term" value="F:signaling receptor binding"/>
    <property type="evidence" value="ECO:0007669"/>
    <property type="project" value="TreeGrafter"/>
</dbReference>
<dbReference type="AlphaFoldDB" id="A0A669BNB9"/>
<evidence type="ECO:0000313" key="8">
    <source>
        <dbReference type="Proteomes" id="UP000005207"/>
    </source>
</evidence>
<dbReference type="GO" id="GO:0001817">
    <property type="term" value="P:regulation of cytokine production"/>
    <property type="evidence" value="ECO:0007669"/>
    <property type="project" value="TreeGrafter"/>
</dbReference>
<dbReference type="InterPro" id="IPR003598">
    <property type="entry name" value="Ig_sub2"/>
</dbReference>
<dbReference type="Gene3D" id="2.60.40.10">
    <property type="entry name" value="Immunoglobulins"/>
    <property type="match status" value="4"/>
</dbReference>
<feature type="domain" description="Ig-like" evidence="6">
    <location>
        <begin position="128"/>
        <end position="210"/>
    </location>
</feature>
<evidence type="ECO:0000313" key="7">
    <source>
        <dbReference type="Ensembl" id="ENSONIP00000035895.1"/>
    </source>
</evidence>
<keyword evidence="4" id="KW-1133">Transmembrane helix</keyword>
<dbReference type="InterPro" id="IPR036179">
    <property type="entry name" value="Ig-like_dom_sf"/>
</dbReference>
<keyword evidence="3" id="KW-0393">Immunoglobulin domain</keyword>
<feature type="signal peptide" evidence="5">
    <location>
        <begin position="1"/>
        <end position="22"/>
    </location>
</feature>
<dbReference type="InterPro" id="IPR013106">
    <property type="entry name" value="Ig_V-set"/>
</dbReference>
<feature type="domain" description="Ig-like" evidence="6">
    <location>
        <begin position="31"/>
        <end position="111"/>
    </location>
</feature>
<dbReference type="Ensembl" id="ENSONIT00000046416.1">
    <property type="protein sequence ID" value="ENSONIP00000035895.1"/>
    <property type="gene ID" value="ENSONIG00000032940.1"/>
</dbReference>
<dbReference type="GeneTree" id="ENSGT00940000170002"/>
<evidence type="ECO:0000256" key="5">
    <source>
        <dbReference type="SAM" id="SignalP"/>
    </source>
</evidence>
<dbReference type="InParanoid" id="A0A669BNB9"/>
<dbReference type="GO" id="GO:0009897">
    <property type="term" value="C:external side of plasma membrane"/>
    <property type="evidence" value="ECO:0007669"/>
    <property type="project" value="TreeGrafter"/>
</dbReference>
<feature type="domain" description="Ig-like" evidence="6">
    <location>
        <begin position="342"/>
        <end position="425"/>
    </location>
</feature>
<evidence type="ECO:0000259" key="6">
    <source>
        <dbReference type="PROSITE" id="PS50835"/>
    </source>
</evidence>
<evidence type="ECO:0000256" key="4">
    <source>
        <dbReference type="SAM" id="Phobius"/>
    </source>
</evidence>
<dbReference type="SMART" id="SM00409">
    <property type="entry name" value="IG"/>
    <property type="match status" value="4"/>
</dbReference>
<dbReference type="PANTHER" id="PTHR24100">
    <property type="entry name" value="BUTYROPHILIN"/>
    <property type="match status" value="1"/>
</dbReference>
<evidence type="ECO:0000256" key="2">
    <source>
        <dbReference type="ARBA" id="ARBA00023136"/>
    </source>
</evidence>
<organism evidence="7 8">
    <name type="scientific">Oreochromis niloticus</name>
    <name type="common">Nile tilapia</name>
    <name type="synonym">Tilapia nilotica</name>
    <dbReference type="NCBI Taxonomy" id="8128"/>
    <lineage>
        <taxon>Eukaryota</taxon>
        <taxon>Metazoa</taxon>
        <taxon>Chordata</taxon>
        <taxon>Craniata</taxon>
        <taxon>Vertebrata</taxon>
        <taxon>Euteleostomi</taxon>
        <taxon>Actinopterygii</taxon>
        <taxon>Neopterygii</taxon>
        <taxon>Teleostei</taxon>
        <taxon>Neoteleostei</taxon>
        <taxon>Acanthomorphata</taxon>
        <taxon>Ovalentaria</taxon>
        <taxon>Cichlomorphae</taxon>
        <taxon>Cichliformes</taxon>
        <taxon>Cichlidae</taxon>
        <taxon>African cichlids</taxon>
        <taxon>Pseudocrenilabrinae</taxon>
        <taxon>Oreochromini</taxon>
        <taxon>Oreochromis</taxon>
    </lineage>
</organism>
<proteinExistence type="predicted"/>
<dbReference type="SMART" id="SM00408">
    <property type="entry name" value="IGc2"/>
    <property type="match status" value="4"/>
</dbReference>
<reference evidence="7" key="3">
    <citation type="submission" date="2025-09" db="UniProtKB">
        <authorList>
            <consortium name="Ensembl"/>
        </authorList>
    </citation>
    <scope>IDENTIFICATION</scope>
</reference>
<reference evidence="7" key="2">
    <citation type="submission" date="2025-08" db="UniProtKB">
        <authorList>
            <consortium name="Ensembl"/>
        </authorList>
    </citation>
    <scope>IDENTIFICATION</scope>
</reference>
<dbReference type="Pfam" id="PF22705">
    <property type="entry name" value="C2-set_3"/>
    <property type="match status" value="2"/>
</dbReference>
<dbReference type="GO" id="GO:0050852">
    <property type="term" value="P:T cell receptor signaling pathway"/>
    <property type="evidence" value="ECO:0007669"/>
    <property type="project" value="TreeGrafter"/>
</dbReference>
<feature type="transmembrane region" description="Helical" evidence="4">
    <location>
        <begin position="439"/>
        <end position="460"/>
    </location>
</feature>
<dbReference type="InterPro" id="IPR003599">
    <property type="entry name" value="Ig_sub"/>
</dbReference>
<feature type="domain" description="Ig-like" evidence="6">
    <location>
        <begin position="221"/>
        <end position="312"/>
    </location>
</feature>
<protein>
    <recommendedName>
        <fullName evidence="6">Ig-like domain-containing protein</fullName>
    </recommendedName>
</protein>
<dbReference type="PANTHER" id="PTHR24100:SF151">
    <property type="entry name" value="ICOS LIGAND"/>
    <property type="match status" value="1"/>
</dbReference>
<keyword evidence="2 4" id="KW-0472">Membrane</keyword>
<evidence type="ECO:0000256" key="3">
    <source>
        <dbReference type="ARBA" id="ARBA00023319"/>
    </source>
</evidence>
<sequence length="480" mass="54032">MAFLSLLFMSSCFLTLSGLTFGDQSGKPVIVKEGDYAILPCSLGTNENIEFMRFEWKKEGTEEEVYIYDNGVGYSPALPGRVSHFRDDLKHGNASIRINNVQLEDKGNYTCNFPNRGKTFRIKLVVEPILKVRNVSGAAELYVTSHDQINGGVLLQCDVKNAHPKPTVEWQDSNNEIIPSEEPQVSKQGDRFYITLKATVKKSGRYRCVAKQEEINHQAQKEIYVYIYGKPVIVKEGDDAILPCSLDTNIEFVMFEWTKEGTEKKVFTYNTGVNYSPALPGRVSYFQNDLKNGNASIRVNNVQLEDKGIYTCNFPSRGKTFRIELVVELILKDRNVPGAAEPEITSHDKGNGGVLLQCDVKNARPKPTVEWWDSNNEIIPSEEPQVSTQGDRFNITLKATVKKSGRYRCVAKQEEINHQAQKEIHVYIYEKSDSATQGFPVWAAILIGVLVVVIVVGVVLKVKGYCLKKGRPPHRESFHL</sequence>
<dbReference type="PROSITE" id="PS50835">
    <property type="entry name" value="IG_LIKE"/>
    <property type="match status" value="4"/>
</dbReference>
<keyword evidence="8" id="KW-1185">Reference proteome</keyword>
<name>A0A669BNB9_ORENI</name>
<dbReference type="SUPFAM" id="SSF48726">
    <property type="entry name" value="Immunoglobulin"/>
    <property type="match status" value="4"/>
</dbReference>
<comment type="subcellular location">
    <subcellularLocation>
        <location evidence="1">Membrane</location>
    </subcellularLocation>
</comment>
<dbReference type="SMART" id="SM00406">
    <property type="entry name" value="IGv"/>
    <property type="match status" value="2"/>
</dbReference>
<dbReference type="Pfam" id="PF07686">
    <property type="entry name" value="V-set"/>
    <property type="match status" value="2"/>
</dbReference>
<dbReference type="CDD" id="cd00096">
    <property type="entry name" value="Ig"/>
    <property type="match status" value="1"/>
</dbReference>
<feature type="chain" id="PRO_5025412290" description="Ig-like domain-containing protein" evidence="5">
    <location>
        <begin position="23"/>
        <end position="480"/>
    </location>
</feature>
<reference evidence="8" key="1">
    <citation type="submission" date="2012-01" db="EMBL/GenBank/DDBJ databases">
        <title>The Genome Sequence of Oreochromis niloticus (Nile Tilapia).</title>
        <authorList>
            <consortium name="Broad Institute Genome Assembly Team"/>
            <consortium name="Broad Institute Sequencing Platform"/>
            <person name="Di Palma F."/>
            <person name="Johnson J."/>
            <person name="Lander E.S."/>
            <person name="Lindblad-Toh K."/>
        </authorList>
    </citation>
    <scope>NUCLEOTIDE SEQUENCE [LARGE SCALE GENOMIC DNA]</scope>
</reference>
<dbReference type="InterPro" id="IPR050504">
    <property type="entry name" value="IgSF_BTN/MOG"/>
</dbReference>